<sequence length="65" mass="7079">MAVASLTVAPTDSALQELTNAKPVGWFAPKHDLSRSGRTKIDESTFVLLIPTRPSRSFFPSSPSY</sequence>
<dbReference type="RefSeq" id="WP_204776253.1">
    <property type="nucleotide sequence ID" value="NZ_JACJJQ010000011.1"/>
</dbReference>
<proteinExistence type="predicted"/>
<evidence type="ECO:0000313" key="2">
    <source>
        <dbReference type="Proteomes" id="UP000776629"/>
    </source>
</evidence>
<gene>
    <name evidence="1" type="ORF">H5993_03565</name>
</gene>
<evidence type="ECO:0000313" key="1">
    <source>
        <dbReference type="EMBL" id="MBM6753839.1"/>
    </source>
</evidence>
<reference evidence="1 2" key="1">
    <citation type="journal article" date="2021" name="Sci. Rep.">
        <title>The distribution of antibiotic resistance genes in chicken gut microbiota commensals.</title>
        <authorList>
            <person name="Juricova H."/>
            <person name="Matiasovicova J."/>
            <person name="Kubasova T."/>
            <person name="Cejkova D."/>
            <person name="Rychlik I."/>
        </authorList>
    </citation>
    <scope>NUCLEOTIDE SEQUENCE [LARGE SCALE GENOMIC DNA]</scope>
    <source>
        <strain evidence="1 2">An810</strain>
    </source>
</reference>
<protein>
    <submittedName>
        <fullName evidence="1">Uncharacterized protein</fullName>
    </submittedName>
</protein>
<dbReference type="Proteomes" id="UP000776629">
    <property type="component" value="Unassembled WGS sequence"/>
</dbReference>
<comment type="caution">
    <text evidence="1">The sequence shown here is derived from an EMBL/GenBank/DDBJ whole genome shotgun (WGS) entry which is preliminary data.</text>
</comment>
<name>A0ABS2EMX4_9LACO</name>
<keyword evidence="2" id="KW-1185">Reference proteome</keyword>
<accession>A0ABS2EMX4</accession>
<dbReference type="EMBL" id="JACJJQ010000011">
    <property type="protein sequence ID" value="MBM6753839.1"/>
    <property type="molecule type" value="Genomic_DNA"/>
</dbReference>
<organism evidence="1 2">
    <name type="scientific">Limosilactobacillus alvi</name>
    <dbReference type="NCBI Taxonomy" id="990412"/>
    <lineage>
        <taxon>Bacteria</taxon>
        <taxon>Bacillati</taxon>
        <taxon>Bacillota</taxon>
        <taxon>Bacilli</taxon>
        <taxon>Lactobacillales</taxon>
        <taxon>Lactobacillaceae</taxon>
        <taxon>Limosilactobacillus</taxon>
    </lineage>
</organism>